<dbReference type="EMBL" id="MN098326">
    <property type="protein sequence ID" value="QFG06647.1"/>
    <property type="molecule type" value="Genomic_DNA"/>
</dbReference>
<keyword evidence="2" id="KW-1185">Reference proteome</keyword>
<evidence type="ECO:0000313" key="2">
    <source>
        <dbReference type="Proteomes" id="UP000327513"/>
    </source>
</evidence>
<reference evidence="2" key="1">
    <citation type="submission" date="2019-06" db="EMBL/GenBank/DDBJ databases">
        <title>Complete genome of Proteus mirabilis phage Myduc.</title>
        <authorList>
            <person name="Tran J.S."/>
            <person name="Lessor L."/>
            <person name="O'Leary C."/>
            <person name="Bonasera R.M."/>
            <person name="Liu M."/>
        </authorList>
    </citation>
    <scope>NUCLEOTIDE SEQUENCE [LARGE SCALE GENOMIC DNA]</scope>
</reference>
<gene>
    <name evidence="1" type="ORF">CPT_Myduc_024</name>
</gene>
<protein>
    <submittedName>
        <fullName evidence="1">Uncharacterized protein</fullName>
    </submittedName>
</protein>
<evidence type="ECO:0000313" key="1">
    <source>
        <dbReference type="EMBL" id="QFG06647.1"/>
    </source>
</evidence>
<proteinExistence type="predicted"/>
<dbReference type="Proteomes" id="UP000327513">
    <property type="component" value="Segment"/>
</dbReference>
<sequence>MEKFIKSLNLEPAIEEVVLYSMYADQTKSAVSEIPVVSQGISNIKIDAFHARVDYDKYKALVEEAGKSWQETCNYAKRQLNSTQLGEVNVAIGKVRNYLEKENNHVGLDQLKELIKKAQENLSTQMDFKEKLEKHAEAGKKEIEMFTSPNIWMVLPVDDMIAVNNKMIAKYTSEFEKITSIKEEIEAQLGKLIEGGLK</sequence>
<name>A0A5J6T7L0_9CAUD</name>
<organism evidence="1 2">
    <name type="scientific">Proteus phage Myduc</name>
    <dbReference type="NCBI Taxonomy" id="2650874"/>
    <lineage>
        <taxon>Viruses</taxon>
        <taxon>Duplodnaviria</taxon>
        <taxon>Heunggongvirae</taxon>
        <taxon>Uroviricota</taxon>
        <taxon>Caudoviricetes</taxon>
        <taxon>Chaseviridae</taxon>
        <taxon>Cleopatravirinae</taxon>
        <taxon>Myducvirus</taxon>
        <taxon>Myducvirus myduc</taxon>
    </lineage>
</organism>
<accession>A0A5J6T7L0</accession>